<name>A0A383CJE9_9ZZZZ</name>
<gene>
    <name evidence="2" type="ORF">METZ01_LOCUS485108</name>
</gene>
<dbReference type="GO" id="GO:0009063">
    <property type="term" value="P:amino acid catabolic process"/>
    <property type="evidence" value="ECO:0007669"/>
    <property type="project" value="InterPro"/>
</dbReference>
<feature type="domain" description="Mandelate racemase/muconate lactonizing enzyme N-terminal" evidence="1">
    <location>
        <begin position="11"/>
        <end position="112"/>
    </location>
</feature>
<dbReference type="InterPro" id="IPR034593">
    <property type="entry name" value="DgoD-like"/>
</dbReference>
<proteinExistence type="predicted"/>
<dbReference type="SUPFAM" id="SSF54826">
    <property type="entry name" value="Enolase N-terminal domain-like"/>
    <property type="match status" value="1"/>
</dbReference>
<dbReference type="Gene3D" id="3.30.390.10">
    <property type="entry name" value="Enolase-like, N-terminal domain"/>
    <property type="match status" value="1"/>
</dbReference>
<dbReference type="PROSITE" id="PS00908">
    <property type="entry name" value="MR_MLE_1"/>
    <property type="match status" value="1"/>
</dbReference>
<evidence type="ECO:0000313" key="2">
    <source>
        <dbReference type="EMBL" id="SVE32254.1"/>
    </source>
</evidence>
<dbReference type="InterPro" id="IPR013341">
    <property type="entry name" value="Mandelate_racemase_N_dom"/>
</dbReference>
<accession>A0A383CJE9</accession>
<protein>
    <recommendedName>
        <fullName evidence="1">Mandelate racemase/muconate lactonizing enzyme N-terminal domain-containing protein</fullName>
    </recommendedName>
</protein>
<dbReference type="PANTHER" id="PTHR48080:SF6">
    <property type="entry name" value="STARVATION-SENSING PROTEIN RSPA"/>
    <property type="match status" value="1"/>
</dbReference>
<dbReference type="InterPro" id="IPR018110">
    <property type="entry name" value="Mandel_Rmase/mucon_lact_enz_CS"/>
</dbReference>
<evidence type="ECO:0000259" key="1">
    <source>
        <dbReference type="Pfam" id="PF02746"/>
    </source>
</evidence>
<dbReference type="EMBL" id="UINC01209292">
    <property type="protein sequence ID" value="SVE32254.1"/>
    <property type="molecule type" value="Genomic_DNA"/>
</dbReference>
<dbReference type="InterPro" id="IPR029017">
    <property type="entry name" value="Enolase-like_N"/>
</dbReference>
<dbReference type="AlphaFoldDB" id="A0A383CJE9"/>
<dbReference type="Gene3D" id="3.20.20.120">
    <property type="entry name" value="Enolase-like C-terminal domain"/>
    <property type="match status" value="1"/>
</dbReference>
<sequence>MAKIKEIRCIRTRINGTWTIVKVITDQPGLYGIGSASDHYHPEAVIEVIEHLLAPRLIGRDVSQIEDIWQSMYTVGYWRNGAITNTALGGIDVALWDIKGKEAGMPVYELLGGVCRAGVPCYAHAGGHNIDSLEQ</sequence>
<feature type="non-terminal residue" evidence="2">
    <location>
        <position position="135"/>
    </location>
</feature>
<dbReference type="Pfam" id="PF02746">
    <property type="entry name" value="MR_MLE_N"/>
    <property type="match status" value="1"/>
</dbReference>
<dbReference type="InterPro" id="IPR036849">
    <property type="entry name" value="Enolase-like_C_sf"/>
</dbReference>
<reference evidence="2" key="1">
    <citation type="submission" date="2018-05" db="EMBL/GenBank/DDBJ databases">
        <authorList>
            <person name="Lanie J.A."/>
            <person name="Ng W.-L."/>
            <person name="Kazmierczak K.M."/>
            <person name="Andrzejewski T.M."/>
            <person name="Davidsen T.M."/>
            <person name="Wayne K.J."/>
            <person name="Tettelin H."/>
            <person name="Glass J.I."/>
            <person name="Rusch D."/>
            <person name="Podicherti R."/>
            <person name="Tsui H.-C.T."/>
            <person name="Winkler M.E."/>
        </authorList>
    </citation>
    <scope>NUCLEOTIDE SEQUENCE</scope>
</reference>
<organism evidence="2">
    <name type="scientific">marine metagenome</name>
    <dbReference type="NCBI Taxonomy" id="408172"/>
    <lineage>
        <taxon>unclassified sequences</taxon>
        <taxon>metagenomes</taxon>
        <taxon>ecological metagenomes</taxon>
    </lineage>
</organism>
<dbReference type="PANTHER" id="PTHR48080">
    <property type="entry name" value="D-GALACTONATE DEHYDRATASE-RELATED"/>
    <property type="match status" value="1"/>
</dbReference>